<reference evidence="2 3" key="1">
    <citation type="submission" date="2018-11" db="EMBL/GenBank/DDBJ databases">
        <authorList>
            <consortium name="Pathogen Informatics"/>
        </authorList>
    </citation>
    <scope>NUCLEOTIDE SEQUENCE [LARGE SCALE GENOMIC DNA]</scope>
    <source>
        <strain>Denwood</strain>
        <strain evidence="3">Zambia</strain>
    </source>
</reference>
<dbReference type="GO" id="GO:0045747">
    <property type="term" value="P:positive regulation of Notch signaling pathway"/>
    <property type="evidence" value="ECO:0007669"/>
    <property type="project" value="TreeGrafter"/>
</dbReference>
<dbReference type="PROSITE" id="PS50011">
    <property type="entry name" value="PROTEIN_KINASE_DOM"/>
    <property type="match status" value="1"/>
</dbReference>
<dbReference type="Proteomes" id="UP000269396">
    <property type="component" value="Unassembled WGS sequence"/>
</dbReference>
<dbReference type="InterPro" id="IPR008271">
    <property type="entry name" value="Ser/Thr_kinase_AS"/>
</dbReference>
<dbReference type="EMBL" id="UZAL01038523">
    <property type="protein sequence ID" value="VDP73877.1"/>
    <property type="molecule type" value="Genomic_DNA"/>
</dbReference>
<dbReference type="GO" id="GO:2000369">
    <property type="term" value="P:regulation of clathrin-dependent endocytosis"/>
    <property type="evidence" value="ECO:0007669"/>
    <property type="project" value="TreeGrafter"/>
</dbReference>
<dbReference type="SUPFAM" id="SSF56112">
    <property type="entry name" value="Protein kinase-like (PK-like)"/>
    <property type="match status" value="1"/>
</dbReference>
<dbReference type="GO" id="GO:0035612">
    <property type="term" value="F:AP-2 adaptor complex binding"/>
    <property type="evidence" value="ECO:0007669"/>
    <property type="project" value="TreeGrafter"/>
</dbReference>
<dbReference type="AlphaFoldDB" id="A0A183PSI2"/>
<evidence type="ECO:0000313" key="2">
    <source>
        <dbReference type="EMBL" id="VDP73877.1"/>
    </source>
</evidence>
<dbReference type="InterPro" id="IPR000719">
    <property type="entry name" value="Prot_kinase_dom"/>
</dbReference>
<dbReference type="InterPro" id="IPR011009">
    <property type="entry name" value="Kinase-like_dom_sf"/>
</dbReference>
<gene>
    <name evidence="2" type="ORF">SMTD_LOCUS17318</name>
</gene>
<dbReference type="PROSITE" id="PS00108">
    <property type="entry name" value="PROTEIN_KINASE_ST"/>
    <property type="match status" value="1"/>
</dbReference>
<organism evidence="2 3">
    <name type="scientific">Schistosoma mattheei</name>
    <dbReference type="NCBI Taxonomy" id="31246"/>
    <lineage>
        <taxon>Eukaryota</taxon>
        <taxon>Metazoa</taxon>
        <taxon>Spiralia</taxon>
        <taxon>Lophotrochozoa</taxon>
        <taxon>Platyhelminthes</taxon>
        <taxon>Trematoda</taxon>
        <taxon>Digenea</taxon>
        <taxon>Strigeidida</taxon>
        <taxon>Schistosomatoidea</taxon>
        <taxon>Schistosomatidae</taxon>
        <taxon>Schistosoma</taxon>
    </lineage>
</organism>
<proteinExistence type="predicted"/>
<evidence type="ECO:0000313" key="3">
    <source>
        <dbReference type="Proteomes" id="UP000269396"/>
    </source>
</evidence>
<keyword evidence="3" id="KW-1185">Reference proteome</keyword>
<sequence>MADYLKSALSYFATSNTTKNENEFLGSSISVGQLSLKVKRIIAEGGYGIVYEAQDVNENTSYALKKQLNGHPNILKFFSAASVGKEKMKVIGTEFLIVTEFCKGGQLDKYLPASKCENPLPPNVILQIFHQCCRGVQHMHGQCPPVIHRDLKIENLLLTDNFIIKLCDFGSATTITYSPDQSWTALKRGSVQEELERFTTPMYRAPEMLDLYQNYLIGTPSDIWVSLF</sequence>
<accession>A0A183PSI2</accession>
<evidence type="ECO:0000256" key="1">
    <source>
        <dbReference type="ARBA" id="ARBA00022741"/>
    </source>
</evidence>
<dbReference type="Pfam" id="PF00069">
    <property type="entry name" value="Pkinase"/>
    <property type="match status" value="1"/>
</dbReference>
<dbReference type="SMART" id="SM00220">
    <property type="entry name" value="S_TKc"/>
    <property type="match status" value="1"/>
</dbReference>
<dbReference type="GO" id="GO:0004674">
    <property type="term" value="F:protein serine/threonine kinase activity"/>
    <property type="evidence" value="ECO:0007669"/>
    <property type="project" value="TreeGrafter"/>
</dbReference>
<dbReference type="PANTHER" id="PTHR22967">
    <property type="entry name" value="SERINE/THREONINE PROTEIN KINASE"/>
    <property type="match status" value="1"/>
</dbReference>
<dbReference type="GO" id="GO:0005524">
    <property type="term" value="F:ATP binding"/>
    <property type="evidence" value="ECO:0007669"/>
    <property type="project" value="InterPro"/>
</dbReference>
<name>A0A183PSI2_9TREM</name>
<protein>
    <submittedName>
        <fullName evidence="2">Uncharacterized protein</fullName>
    </submittedName>
</protein>
<keyword evidence="1" id="KW-0547">Nucleotide-binding</keyword>
<dbReference type="STRING" id="31246.A0A183PSI2"/>
<dbReference type="GO" id="GO:0005737">
    <property type="term" value="C:cytoplasm"/>
    <property type="evidence" value="ECO:0007669"/>
    <property type="project" value="TreeGrafter"/>
</dbReference>
<dbReference type="PANTHER" id="PTHR22967:SF105">
    <property type="entry name" value="CYCLIN-G-ASSOCIATED KINASE"/>
    <property type="match status" value="1"/>
</dbReference>
<dbReference type="Gene3D" id="1.10.510.10">
    <property type="entry name" value="Transferase(Phosphotransferase) domain 1"/>
    <property type="match status" value="1"/>
</dbReference>